<evidence type="ECO:0000259" key="2">
    <source>
        <dbReference type="SMART" id="SM01126"/>
    </source>
</evidence>
<evidence type="ECO:0000256" key="1">
    <source>
        <dbReference type="SAM" id="MobiDB-lite"/>
    </source>
</evidence>
<accession>A0A3N0AQQ6</accession>
<evidence type="ECO:0000313" key="4">
    <source>
        <dbReference type="Proteomes" id="UP000269591"/>
    </source>
</evidence>
<sequence>MEVAMEDVLTQLTRQFLPQMTAAEKSRALRSLKALIDAELFELAASEGAEDDPDRACPWCGSPHYVKRGRDGRGRQRFLCRGCARTFTDATMRIFSTTKLDRSAWMRFAECHVDMLPLRESAEKCGVCLKTAFFMRHRLLEAMAKRMPAFRVEAGGGAELDECFFRESFKGNRSRSESGMPRKPRTRSQGTDGHEKICVLTGINDAGDIFYEIAGRGGLDEAAARELLADKLAVGAIISTDRAHVYRRVLPALGVGAHIASKREEHAINRVNSLHSQMRHFIGRFRGVSTRRLENYLAWFKWTWCFKVRRSADELAELIVRQAARGTYEKTWRQYKVTPYPFYEYWIKQAKWDSRARRAIYGVA</sequence>
<name>A0A3N0AQQ6_9ACTN</name>
<dbReference type="NCBIfam" id="NF033547">
    <property type="entry name" value="transpos_IS1595"/>
    <property type="match status" value="1"/>
</dbReference>
<reference evidence="4" key="1">
    <citation type="submission" date="2018-05" db="EMBL/GenBank/DDBJ databases">
        <title>Genome Sequencing of selected type strains of the family Eggerthellaceae.</title>
        <authorList>
            <person name="Danylec N."/>
            <person name="Stoll D.A."/>
            <person name="Doetsch A."/>
            <person name="Huch M."/>
        </authorList>
    </citation>
    <scope>NUCLEOTIDE SEQUENCE [LARGE SCALE GENOMIC DNA]</scope>
    <source>
        <strain evidence="4">DSM 24851</strain>
    </source>
</reference>
<keyword evidence="4" id="KW-1185">Reference proteome</keyword>
<gene>
    <name evidence="3" type="ORF">DMP06_11215</name>
</gene>
<dbReference type="AlphaFoldDB" id="A0A3N0AQQ6"/>
<feature type="domain" description="ISXO2-like transposase" evidence="2">
    <location>
        <begin position="153"/>
        <end position="305"/>
    </location>
</feature>
<proteinExistence type="predicted"/>
<feature type="region of interest" description="Disordered" evidence="1">
    <location>
        <begin position="172"/>
        <end position="192"/>
    </location>
</feature>
<organism evidence="3 4">
    <name type="scientific">Slackia equolifaciens</name>
    <dbReference type="NCBI Taxonomy" id="498718"/>
    <lineage>
        <taxon>Bacteria</taxon>
        <taxon>Bacillati</taxon>
        <taxon>Actinomycetota</taxon>
        <taxon>Coriobacteriia</taxon>
        <taxon>Eggerthellales</taxon>
        <taxon>Eggerthellaceae</taxon>
        <taxon>Slackia</taxon>
    </lineage>
</organism>
<dbReference type="InterPro" id="IPR024445">
    <property type="entry name" value="Tnp_ISXO2-like"/>
</dbReference>
<dbReference type="Proteomes" id="UP000269591">
    <property type="component" value="Unassembled WGS sequence"/>
</dbReference>
<protein>
    <submittedName>
        <fullName evidence="3">IS1595 family transposase</fullName>
    </submittedName>
</protein>
<dbReference type="SMART" id="SM01126">
    <property type="entry name" value="DDE_Tnp_IS1595"/>
    <property type="match status" value="1"/>
</dbReference>
<comment type="caution">
    <text evidence="3">The sequence shown here is derived from an EMBL/GenBank/DDBJ whole genome shotgun (WGS) entry which is preliminary data.</text>
</comment>
<dbReference type="EMBL" id="QIBX01000037">
    <property type="protein sequence ID" value="RNL37221.1"/>
    <property type="molecule type" value="Genomic_DNA"/>
</dbReference>
<evidence type="ECO:0000313" key="3">
    <source>
        <dbReference type="EMBL" id="RNL37221.1"/>
    </source>
</evidence>